<feature type="transmembrane region" description="Helical" evidence="1">
    <location>
        <begin position="47"/>
        <end position="64"/>
    </location>
</feature>
<evidence type="ECO:0000256" key="1">
    <source>
        <dbReference type="SAM" id="Phobius"/>
    </source>
</evidence>
<dbReference type="EMBL" id="JAWWNJ010000100">
    <property type="protein sequence ID" value="KAK6995912.1"/>
    <property type="molecule type" value="Genomic_DNA"/>
</dbReference>
<protein>
    <recommendedName>
        <fullName evidence="2">DUF6535 domain-containing protein</fullName>
    </recommendedName>
</protein>
<evidence type="ECO:0000313" key="3">
    <source>
        <dbReference type="EMBL" id="KAK6995912.1"/>
    </source>
</evidence>
<evidence type="ECO:0000313" key="4">
    <source>
        <dbReference type="Proteomes" id="UP001362999"/>
    </source>
</evidence>
<keyword evidence="4" id="KW-1185">Reference proteome</keyword>
<gene>
    <name evidence="3" type="ORF">R3P38DRAFT_2737152</name>
</gene>
<proteinExistence type="predicted"/>
<dbReference type="Pfam" id="PF20153">
    <property type="entry name" value="DUF6535"/>
    <property type="match status" value="1"/>
</dbReference>
<feature type="non-terminal residue" evidence="3">
    <location>
        <position position="811"/>
    </location>
</feature>
<dbReference type="AlphaFoldDB" id="A0AAV9ZYC8"/>
<evidence type="ECO:0000259" key="2">
    <source>
        <dbReference type="Pfam" id="PF20153"/>
    </source>
</evidence>
<feature type="transmembrane region" description="Helical" evidence="1">
    <location>
        <begin position="117"/>
        <end position="136"/>
    </location>
</feature>
<keyword evidence="1" id="KW-0812">Transmembrane</keyword>
<feature type="transmembrane region" description="Helical" evidence="1">
    <location>
        <begin position="205"/>
        <end position="229"/>
    </location>
</feature>
<keyword evidence="1" id="KW-0472">Membrane</keyword>
<sequence length="811" mass="91627">MSSNNSGSSEAEFSHDTAGTKLWSVYVSEAEKYNKALVDSWKSDMEGLLIFAGLFSAILTAFLIESYKTLIPDSADEMKALLSQISTQLSGIANGSSVDLPAPGSFFPPTSSVVCNLLWFISLGLSLSCALIATLVEQWARDFKYKTEMHSAPVIRARISSYLYYGLKRFNMHAIVEIIPFLLHTSLILFFAGLVAFLAPVNTAIMITVIILLSIVVIAYTMLTVFPLFSSQSPYQTPISSGLWRAIQLIRSIWPSTSDRRTQPVSMVDAMNKAALEDSDQRAHRDYRALSWTLKSLSDDVELEPFLEGIVDALATTEDNWMTSGNLGHHGRSPYDEPIRRLLQSREARLLQRVHQFLRRCEITMILPDTQAPAQTQARRRQLIALESVWAMATIPAKRSTSHRNLLQLEPFHFHFPPPRSPVNEHKLSVVAVLRLNMFLNAMHIVNTTIDFLNNQQSTPEELLVLLVTKLVDIVDQYFKHRSQTLDSRWSSDRRSLDQLTRAIRHFPRDFGGRFRWFAASEPFAGGQVTLNSLHQSLIYKGHEDFLEFMVNASRLVKPPYQFRRTEKLLLAWFDRGGPGVSPDIAPIYSDAFNKVIDYQCHEDASYKPHVDNILAALLELLVHFQETGPDSTVSFPSNLRLSLYFMKPYFDPSKLHVFRDCNKWWLCWCLTMELATVPPHVHSESTEQILRAMWEVAADKGTRFRGYSSPPTPSHPSQCMLEALHEITEYPESISIIALVQTAILNDTSLRSDCEHLVLFGTTNEAPANSTPRLEDPLRIIAKPPRLSILDMCVGVVAKFIRQASTLHSP</sequence>
<dbReference type="Proteomes" id="UP001362999">
    <property type="component" value="Unassembled WGS sequence"/>
</dbReference>
<name>A0AAV9ZYC8_9AGAR</name>
<keyword evidence="1" id="KW-1133">Transmembrane helix</keyword>
<feature type="domain" description="DUF6535" evidence="2">
    <location>
        <begin position="23"/>
        <end position="199"/>
    </location>
</feature>
<dbReference type="InterPro" id="IPR045338">
    <property type="entry name" value="DUF6535"/>
</dbReference>
<feature type="transmembrane region" description="Helical" evidence="1">
    <location>
        <begin position="178"/>
        <end position="199"/>
    </location>
</feature>
<comment type="caution">
    <text evidence="3">The sequence shown here is derived from an EMBL/GenBank/DDBJ whole genome shotgun (WGS) entry which is preliminary data.</text>
</comment>
<accession>A0AAV9ZYC8</accession>
<organism evidence="3 4">
    <name type="scientific">Favolaschia claudopus</name>
    <dbReference type="NCBI Taxonomy" id="2862362"/>
    <lineage>
        <taxon>Eukaryota</taxon>
        <taxon>Fungi</taxon>
        <taxon>Dikarya</taxon>
        <taxon>Basidiomycota</taxon>
        <taxon>Agaricomycotina</taxon>
        <taxon>Agaricomycetes</taxon>
        <taxon>Agaricomycetidae</taxon>
        <taxon>Agaricales</taxon>
        <taxon>Marasmiineae</taxon>
        <taxon>Mycenaceae</taxon>
        <taxon>Favolaschia</taxon>
    </lineage>
</organism>
<reference evidence="3 4" key="1">
    <citation type="journal article" date="2024" name="J Genomics">
        <title>Draft genome sequencing and assembly of Favolaschia claudopus CIRM-BRFM 2984 isolated from oak limbs.</title>
        <authorList>
            <person name="Navarro D."/>
            <person name="Drula E."/>
            <person name="Chaduli D."/>
            <person name="Cazenave R."/>
            <person name="Ahrendt S."/>
            <person name="Wang J."/>
            <person name="Lipzen A."/>
            <person name="Daum C."/>
            <person name="Barry K."/>
            <person name="Grigoriev I.V."/>
            <person name="Favel A."/>
            <person name="Rosso M.N."/>
            <person name="Martin F."/>
        </authorList>
    </citation>
    <scope>NUCLEOTIDE SEQUENCE [LARGE SCALE GENOMIC DNA]</scope>
    <source>
        <strain evidence="3 4">CIRM-BRFM 2984</strain>
    </source>
</reference>